<reference evidence="5" key="2">
    <citation type="submission" date="2015-01" db="EMBL/GenBank/DDBJ databases">
        <title>Evolutionary Origins and Diversification of the Mycorrhizal Mutualists.</title>
        <authorList>
            <consortium name="DOE Joint Genome Institute"/>
            <consortium name="Mycorrhizal Genomics Consortium"/>
            <person name="Kohler A."/>
            <person name="Kuo A."/>
            <person name="Nagy L.G."/>
            <person name="Floudas D."/>
            <person name="Copeland A."/>
            <person name="Barry K.W."/>
            <person name="Cichocki N."/>
            <person name="Veneault-Fourrey C."/>
            <person name="LaButti K."/>
            <person name="Lindquist E.A."/>
            <person name="Lipzen A."/>
            <person name="Lundell T."/>
            <person name="Morin E."/>
            <person name="Murat C."/>
            <person name="Riley R."/>
            <person name="Ohm R."/>
            <person name="Sun H."/>
            <person name="Tunlid A."/>
            <person name="Henrissat B."/>
            <person name="Grigoriev I.V."/>
            <person name="Hibbett D.S."/>
            <person name="Martin F."/>
        </authorList>
    </citation>
    <scope>NUCLEOTIDE SEQUENCE [LARGE SCALE GENOMIC DNA]</scope>
    <source>
        <strain evidence="5">F 1598</strain>
    </source>
</reference>
<evidence type="ECO:0000313" key="5">
    <source>
        <dbReference type="Proteomes" id="UP000054166"/>
    </source>
</evidence>
<dbReference type="HOGENOM" id="CLU_001524_2_0_1"/>
<evidence type="ECO:0000256" key="1">
    <source>
        <dbReference type="ARBA" id="ARBA00031966"/>
    </source>
</evidence>
<dbReference type="PANTHER" id="PTHR10267">
    <property type="entry name" value="DNA POLYMERASE SUBUNIT GAMMA-1"/>
    <property type="match status" value="1"/>
</dbReference>
<dbReference type="SUPFAM" id="SSF53098">
    <property type="entry name" value="Ribonuclease H-like"/>
    <property type="match status" value="1"/>
</dbReference>
<dbReference type="GO" id="GO:0003677">
    <property type="term" value="F:DNA binding"/>
    <property type="evidence" value="ECO:0007669"/>
    <property type="project" value="InterPro"/>
</dbReference>
<name>A0A0C3F4G9_PILCF</name>
<dbReference type="Pfam" id="PF18136">
    <property type="entry name" value="DNApol_Exo"/>
    <property type="match status" value="1"/>
</dbReference>
<dbReference type="InterPro" id="IPR001098">
    <property type="entry name" value="DNA-dir_DNA_pol_A_palm_dom"/>
</dbReference>
<dbReference type="GO" id="GO:0003887">
    <property type="term" value="F:DNA-directed DNA polymerase activity"/>
    <property type="evidence" value="ECO:0007669"/>
    <property type="project" value="InterPro"/>
</dbReference>
<dbReference type="GO" id="GO:0005760">
    <property type="term" value="C:gamma DNA polymerase complex"/>
    <property type="evidence" value="ECO:0007669"/>
    <property type="project" value="InterPro"/>
</dbReference>
<dbReference type="InterPro" id="IPR041336">
    <property type="entry name" value="DNApol_Exo"/>
</dbReference>
<dbReference type="Gene3D" id="1.10.150.20">
    <property type="entry name" value="5' to 3' exonuclease, C-terminal subdomain"/>
    <property type="match status" value="1"/>
</dbReference>
<dbReference type="PANTHER" id="PTHR10267:SF0">
    <property type="entry name" value="DNA POLYMERASE SUBUNIT GAMMA-1"/>
    <property type="match status" value="1"/>
</dbReference>
<dbReference type="FunCoup" id="A0A0C3F4G9">
    <property type="interactions" value="261"/>
</dbReference>
<dbReference type="GO" id="GO:0008408">
    <property type="term" value="F:3'-5' exonuclease activity"/>
    <property type="evidence" value="ECO:0007669"/>
    <property type="project" value="TreeGrafter"/>
</dbReference>
<dbReference type="SUPFAM" id="SSF56672">
    <property type="entry name" value="DNA/RNA polymerases"/>
    <property type="match status" value="1"/>
</dbReference>
<dbReference type="InterPro" id="IPR002297">
    <property type="entry name" value="DNA-dir_DNA_pol_A_mt"/>
</dbReference>
<protein>
    <recommendedName>
        <fullName evidence="1">Mitochondrial DNA polymerase catalytic subunit</fullName>
    </recommendedName>
</protein>
<dbReference type="InterPro" id="IPR043502">
    <property type="entry name" value="DNA/RNA_pol_sf"/>
</dbReference>
<evidence type="ECO:0000313" key="4">
    <source>
        <dbReference type="EMBL" id="KIM74786.1"/>
    </source>
</evidence>
<evidence type="ECO:0000259" key="3">
    <source>
        <dbReference type="SMART" id="SM00482"/>
    </source>
</evidence>
<feature type="region of interest" description="Disordered" evidence="2">
    <location>
        <begin position="331"/>
        <end position="353"/>
    </location>
</feature>
<reference evidence="4 5" key="1">
    <citation type="submission" date="2014-04" db="EMBL/GenBank/DDBJ databases">
        <authorList>
            <consortium name="DOE Joint Genome Institute"/>
            <person name="Kuo A."/>
            <person name="Tarkka M."/>
            <person name="Buscot F."/>
            <person name="Kohler A."/>
            <person name="Nagy L.G."/>
            <person name="Floudas D."/>
            <person name="Copeland A."/>
            <person name="Barry K.W."/>
            <person name="Cichocki N."/>
            <person name="Veneault-Fourrey C."/>
            <person name="LaButti K."/>
            <person name="Lindquist E.A."/>
            <person name="Lipzen A."/>
            <person name="Lundell T."/>
            <person name="Morin E."/>
            <person name="Murat C."/>
            <person name="Sun H."/>
            <person name="Tunlid A."/>
            <person name="Henrissat B."/>
            <person name="Grigoriev I.V."/>
            <person name="Hibbett D.S."/>
            <person name="Martin F."/>
            <person name="Nordberg H.P."/>
            <person name="Cantor M.N."/>
            <person name="Hua S.X."/>
        </authorList>
    </citation>
    <scope>NUCLEOTIDE SEQUENCE [LARGE SCALE GENOMIC DNA]</scope>
    <source>
        <strain evidence="4 5">F 1598</strain>
    </source>
</reference>
<dbReference type="Gene3D" id="3.30.420.390">
    <property type="match status" value="2"/>
</dbReference>
<gene>
    <name evidence="4" type="ORF">PILCRDRAFT_827844</name>
</gene>
<dbReference type="PRINTS" id="PR00867">
    <property type="entry name" value="DNAPOLG"/>
</dbReference>
<organism evidence="4 5">
    <name type="scientific">Piloderma croceum (strain F 1598)</name>
    <dbReference type="NCBI Taxonomy" id="765440"/>
    <lineage>
        <taxon>Eukaryota</taxon>
        <taxon>Fungi</taxon>
        <taxon>Dikarya</taxon>
        <taxon>Basidiomycota</taxon>
        <taxon>Agaricomycotina</taxon>
        <taxon>Agaricomycetes</taxon>
        <taxon>Agaricomycetidae</taxon>
        <taxon>Atheliales</taxon>
        <taxon>Atheliaceae</taxon>
        <taxon>Piloderma</taxon>
    </lineage>
</organism>
<dbReference type="Pfam" id="PF00476">
    <property type="entry name" value="DNA_pol_A"/>
    <property type="match status" value="1"/>
</dbReference>
<accession>A0A0C3F4G9</accession>
<dbReference type="Proteomes" id="UP000054166">
    <property type="component" value="Unassembled WGS sequence"/>
</dbReference>
<dbReference type="EMBL" id="KN833055">
    <property type="protein sequence ID" value="KIM74786.1"/>
    <property type="molecule type" value="Genomic_DNA"/>
</dbReference>
<sequence>MVQSSQKLIFRGSGLTRRFHDSPKISIPKQKPPPTVKRNELGVQLLSRPLHSQIFGNVSFPTPEAAFVRISREHLKMHGLDPSRGSVLPDISFTLPHLQGDNLDEHFYRIGTSAAEPWLSFSKEFAGKDLPPRPENWEIQSGWTKYYYQEDGSSYFEHVESLEEERMLCFDVETMPEYHPFAVMATAASKNAWYAWISPWLLGQSTETRHLIPIGDPSLPRIIVGHNVSYDRSRILEEYNLNGTQNRFIDTMALHIAAKGISSHQRPAWMKHHKNKELAAQRHEEAITAVEAFVRRLYEVETLLRDRGTTPEQPEELRKLRVQMEESLPQLRDALPPPPSSASSGHNADSLDDLEPTKRWEDLTSINSLADVAKLHCNIDMDKEIRNDFMTSIPSAIRDSIHTYLDYCANDVFVTHSVFAKVLPSFLDRCPNPVTFAGVLTMGSSFLTVNESWDAYLRDAERTYKNLELSIKKRLVELAEQAKTLAGGEEWKDDPWLSQLDWTPKTPRKVSGVDVRSPLPSSSSSSISTAESIPVWYHRLRTDGPLQSTNINKLLPILLKLSFDGQPLRYNKTYGWHYTCEDKATRLPSAPSKKVRSVLSATHGVRPLKDGRMTSIRLDLALAIASGDKSEKIASQVLKLAKATAEENVTDDPWLAQLDWSITNNTDNVSDSDAKRSEISSPQSTSTSQILWPKWYWNLAKPKKDTPPGTIDITARNRVAPLLLRLSWLGWPLFHSREHGWTFRVPTTAEFTTRLAPLEFHDPADDKLLESNRGFTFYKVPHKDGEHANVGNPLAKPFMKFAQDGTMTSPGDEAKEALDMNAQCSYWISARDRILNQNVVWQDEKLDVGFKGVGAEKKWGVIIPQVITMGTVTRRAIEKTWLTASNAKKNRVGSELKAMVRAPDGYAIVGADVDSEELWISSCMGDAQFGLHGATAIGWMTLEGTKAAGTDLHSKTAGILGISRDQAKVFNYSRIYGAGMRHAVLLLLQSNAGMLPDEAQKLAKNLYASTKGQSTQRTDMFGRKFWFGGTESYLFNKLEEIALSDRPQTPALGCGVTDALSKEFLPPGFGTDYMTSRINWVVQSSGVDYLHLLIVAMNYLVAKYDIKARYLISVHDELRYLVKEEDKYRAALALQIANLWTRSLFAYKLGMDDLPQGVAFFSAVDVDKVLRKEVDMPCITPSQPEPIPSGESLNITQILEQTNGGSLWVDGRPMDDESSPQWTASPPGYQNPDCLAHRAKGAAFLQAQATTEFAEVKHLAQMESGKKYEGGVGGPKQLAKRRNNSKLADVEGVNWEGIDLNLVNEVLKTHKLPTLR</sequence>
<dbReference type="SMART" id="SM00482">
    <property type="entry name" value="POLAc"/>
    <property type="match status" value="1"/>
</dbReference>
<keyword evidence="5" id="KW-1185">Reference proteome</keyword>
<dbReference type="OrthoDB" id="5588663at2759"/>
<dbReference type="GO" id="GO:0006264">
    <property type="term" value="P:mitochondrial DNA replication"/>
    <property type="evidence" value="ECO:0007669"/>
    <property type="project" value="TreeGrafter"/>
</dbReference>
<dbReference type="STRING" id="765440.A0A0C3F4G9"/>
<dbReference type="InParanoid" id="A0A0C3F4G9"/>
<feature type="domain" description="DNA-directed DNA polymerase family A palm" evidence="3">
    <location>
        <begin position="893"/>
        <end position="1126"/>
    </location>
</feature>
<proteinExistence type="predicted"/>
<dbReference type="Gene3D" id="3.30.70.370">
    <property type="match status" value="1"/>
</dbReference>
<dbReference type="InterPro" id="IPR012337">
    <property type="entry name" value="RNaseH-like_sf"/>
</dbReference>
<evidence type="ECO:0000256" key="2">
    <source>
        <dbReference type="SAM" id="MobiDB-lite"/>
    </source>
</evidence>